<keyword evidence="2" id="KW-1185">Reference proteome</keyword>
<accession>A0A3L7AKH1</accession>
<evidence type="ECO:0000313" key="2">
    <source>
        <dbReference type="Proteomes" id="UP000269692"/>
    </source>
</evidence>
<dbReference type="Proteomes" id="UP000269692">
    <property type="component" value="Unassembled WGS sequence"/>
</dbReference>
<protein>
    <submittedName>
        <fullName evidence="1">Uncharacterized protein</fullName>
    </submittedName>
</protein>
<sequence>MNKGLSIVFQSRDADHLLARVIWREQDCGGGTVTLEIPVRNSAAAPKSKEQLEADTRALAVRFARAFADTIQD</sequence>
<comment type="caution">
    <text evidence="1">The sequence shown here is derived from an EMBL/GenBank/DDBJ whole genome shotgun (WGS) entry which is preliminary data.</text>
</comment>
<dbReference type="OrthoDB" id="8455589at2"/>
<gene>
    <name evidence="1" type="ORF">D9R14_03215</name>
</gene>
<dbReference type="EMBL" id="RCTF01000002">
    <property type="protein sequence ID" value="RLP81023.1"/>
    <property type="molecule type" value="Genomic_DNA"/>
</dbReference>
<evidence type="ECO:0000313" key="1">
    <source>
        <dbReference type="EMBL" id="RLP81023.1"/>
    </source>
</evidence>
<dbReference type="AlphaFoldDB" id="A0A3L7AKH1"/>
<proteinExistence type="predicted"/>
<organism evidence="1 2">
    <name type="scientific">Xanthobacter tagetidis</name>
    <dbReference type="NCBI Taxonomy" id="60216"/>
    <lineage>
        <taxon>Bacteria</taxon>
        <taxon>Pseudomonadati</taxon>
        <taxon>Pseudomonadota</taxon>
        <taxon>Alphaproteobacteria</taxon>
        <taxon>Hyphomicrobiales</taxon>
        <taxon>Xanthobacteraceae</taxon>
        <taxon>Xanthobacter</taxon>
    </lineage>
</organism>
<reference evidence="1 2" key="1">
    <citation type="submission" date="2018-10" db="EMBL/GenBank/DDBJ databases">
        <title>Xanthobacter tagetidis genome sequencing and assembly.</title>
        <authorList>
            <person name="Maclea K.S."/>
            <person name="Goen A.E."/>
            <person name="Fatima S.A."/>
        </authorList>
    </citation>
    <scope>NUCLEOTIDE SEQUENCE [LARGE SCALE GENOMIC DNA]</scope>
    <source>
        <strain evidence="1 2">ATCC 700314</strain>
    </source>
</reference>
<dbReference type="RefSeq" id="WP_121621875.1">
    <property type="nucleotide sequence ID" value="NZ_JACIIW010000003.1"/>
</dbReference>
<name>A0A3L7AKH1_9HYPH</name>